<evidence type="ECO:0000256" key="1">
    <source>
        <dbReference type="SAM" id="MobiDB-lite"/>
    </source>
</evidence>
<proteinExistence type="predicted"/>
<comment type="caution">
    <text evidence="2">The sequence shown here is derived from an EMBL/GenBank/DDBJ whole genome shotgun (WGS) entry which is preliminary data.</text>
</comment>
<keyword evidence="2" id="KW-0808">Transferase</keyword>
<keyword evidence="2" id="KW-0418">Kinase</keyword>
<accession>A0A6L2MXD0</accession>
<reference evidence="2" key="1">
    <citation type="journal article" date="2019" name="Sci. Rep.">
        <title>Draft genome of Tanacetum cinerariifolium, the natural source of mosquito coil.</title>
        <authorList>
            <person name="Yamashiro T."/>
            <person name="Shiraishi A."/>
            <person name="Satake H."/>
            <person name="Nakayama K."/>
        </authorList>
    </citation>
    <scope>NUCLEOTIDE SEQUENCE</scope>
</reference>
<dbReference type="EMBL" id="BKCJ010007395">
    <property type="protein sequence ID" value="GEU77045.1"/>
    <property type="molecule type" value="Genomic_DNA"/>
</dbReference>
<evidence type="ECO:0000313" key="2">
    <source>
        <dbReference type="EMBL" id="GEU77045.1"/>
    </source>
</evidence>
<dbReference type="GO" id="GO:0016301">
    <property type="term" value="F:kinase activity"/>
    <property type="evidence" value="ECO:0007669"/>
    <property type="project" value="UniProtKB-KW"/>
</dbReference>
<organism evidence="2">
    <name type="scientific">Tanacetum cinerariifolium</name>
    <name type="common">Dalmatian daisy</name>
    <name type="synonym">Chrysanthemum cinerariifolium</name>
    <dbReference type="NCBI Taxonomy" id="118510"/>
    <lineage>
        <taxon>Eukaryota</taxon>
        <taxon>Viridiplantae</taxon>
        <taxon>Streptophyta</taxon>
        <taxon>Embryophyta</taxon>
        <taxon>Tracheophyta</taxon>
        <taxon>Spermatophyta</taxon>
        <taxon>Magnoliopsida</taxon>
        <taxon>eudicotyledons</taxon>
        <taxon>Gunneridae</taxon>
        <taxon>Pentapetalae</taxon>
        <taxon>asterids</taxon>
        <taxon>campanulids</taxon>
        <taxon>Asterales</taxon>
        <taxon>Asteraceae</taxon>
        <taxon>Asteroideae</taxon>
        <taxon>Anthemideae</taxon>
        <taxon>Anthemidinae</taxon>
        <taxon>Tanacetum</taxon>
    </lineage>
</organism>
<feature type="region of interest" description="Disordered" evidence="1">
    <location>
        <begin position="1"/>
        <end position="27"/>
    </location>
</feature>
<feature type="compositionally biased region" description="Acidic residues" evidence="1">
    <location>
        <begin position="1"/>
        <end position="23"/>
    </location>
</feature>
<sequence>MTVESEEEFREETKDEIEEEEEDNPKHFDTFPTMKELRYHEWLLKNPRPIWVNAKVRTKNLNNVKFYCMIGHFDKKQAYLDIESPINVMSKLHYNWIMSKRMGPRKKPSNPRKICNFVGRVKGIKKFVKNFTYECDFMVLSVIEHDLGSVIFGKPFVEATGLLYDKEEGTITFKKDKKKIVFKMPHMMEMFNHIDFTGIKTDRIPPFAIESNDDSNEKTHYSDSLDLGSKYKHDENVCISIWSLIEMKAKRNKG</sequence>
<dbReference type="AlphaFoldDB" id="A0A6L2MXD0"/>
<dbReference type="GO" id="GO:0030246">
    <property type="term" value="F:carbohydrate binding"/>
    <property type="evidence" value="ECO:0007669"/>
    <property type="project" value="UniProtKB-KW"/>
</dbReference>
<keyword evidence="2" id="KW-0430">Lectin</keyword>
<gene>
    <name evidence="2" type="ORF">Tci_049023</name>
</gene>
<protein>
    <submittedName>
        <fullName evidence="2">Protein kinase-like domain, concanavalin A-like lectin/glucanase domain protein</fullName>
    </submittedName>
</protein>
<name>A0A6L2MXD0_TANCI</name>